<protein>
    <submittedName>
        <fullName evidence="1">Uncharacterized protein</fullName>
    </submittedName>
</protein>
<dbReference type="EMBL" id="BARW01010223">
    <property type="protein sequence ID" value="GAI74079.1"/>
    <property type="molecule type" value="Genomic_DNA"/>
</dbReference>
<comment type="caution">
    <text evidence="1">The sequence shown here is derived from an EMBL/GenBank/DDBJ whole genome shotgun (WGS) entry which is preliminary data.</text>
</comment>
<dbReference type="AlphaFoldDB" id="X1T218"/>
<gene>
    <name evidence="1" type="ORF">S12H4_20234</name>
</gene>
<organism evidence="1">
    <name type="scientific">marine sediment metagenome</name>
    <dbReference type="NCBI Taxonomy" id="412755"/>
    <lineage>
        <taxon>unclassified sequences</taxon>
        <taxon>metagenomes</taxon>
        <taxon>ecological metagenomes</taxon>
    </lineage>
</organism>
<sequence length="102" mass="11674">MPPNRASNIKRRILQADAGLIRAIGYLADVYITIKPQHSDIAAALLTHIQYLDNTRRSYSQLYRTWWSGNANKLWQPDDLAEAMRQAQIVPDPSTARKQRQA</sequence>
<name>X1T218_9ZZZZ</name>
<proteinExistence type="predicted"/>
<accession>X1T218</accession>
<evidence type="ECO:0000313" key="1">
    <source>
        <dbReference type="EMBL" id="GAI74079.1"/>
    </source>
</evidence>
<reference evidence="1" key="1">
    <citation type="journal article" date="2014" name="Front. Microbiol.">
        <title>High frequency of phylogenetically diverse reductive dehalogenase-homologous genes in deep subseafloor sedimentary metagenomes.</title>
        <authorList>
            <person name="Kawai M."/>
            <person name="Futagami T."/>
            <person name="Toyoda A."/>
            <person name="Takaki Y."/>
            <person name="Nishi S."/>
            <person name="Hori S."/>
            <person name="Arai W."/>
            <person name="Tsubouchi T."/>
            <person name="Morono Y."/>
            <person name="Uchiyama I."/>
            <person name="Ito T."/>
            <person name="Fujiyama A."/>
            <person name="Inagaki F."/>
            <person name="Takami H."/>
        </authorList>
    </citation>
    <scope>NUCLEOTIDE SEQUENCE</scope>
    <source>
        <strain evidence="1">Expedition CK06-06</strain>
    </source>
</reference>